<dbReference type="Gene3D" id="3.40.50.1000">
    <property type="entry name" value="HAD superfamily/HAD-like"/>
    <property type="match status" value="1"/>
</dbReference>
<name>A0ABV2LV84_9FLAO</name>
<dbReference type="InterPro" id="IPR041492">
    <property type="entry name" value="HAD_2"/>
</dbReference>
<reference evidence="1 2" key="1">
    <citation type="submission" date="2024-06" db="EMBL/GenBank/DDBJ databases">
        <title>Genomic Encyclopedia of Type Strains, Phase IV (KMG-IV): sequencing the most valuable type-strain genomes for metagenomic binning, comparative biology and taxonomic classification.</title>
        <authorList>
            <person name="Goeker M."/>
        </authorList>
    </citation>
    <scope>NUCLEOTIDE SEQUENCE [LARGE SCALE GENOMIC DNA]</scope>
    <source>
        <strain evidence="1 2">DSM 29388</strain>
    </source>
</reference>
<keyword evidence="2" id="KW-1185">Reference proteome</keyword>
<dbReference type="SFLD" id="SFLDG01129">
    <property type="entry name" value="C1.5:_HAD__Beta-PGM__Phosphata"/>
    <property type="match status" value="1"/>
</dbReference>
<proteinExistence type="predicted"/>
<gene>
    <name evidence="1" type="ORF">ABID46_002060</name>
</gene>
<dbReference type="InterPro" id="IPR006439">
    <property type="entry name" value="HAD-SF_hydro_IA"/>
</dbReference>
<evidence type="ECO:0000313" key="1">
    <source>
        <dbReference type="EMBL" id="MET3732471.1"/>
    </source>
</evidence>
<dbReference type="Gene3D" id="1.10.150.240">
    <property type="entry name" value="Putative phosphatase, domain 2"/>
    <property type="match status" value="1"/>
</dbReference>
<dbReference type="Pfam" id="PF13419">
    <property type="entry name" value="HAD_2"/>
    <property type="match status" value="1"/>
</dbReference>
<protein>
    <submittedName>
        <fullName evidence="1">HAD superfamily hydrolase (TIGR01509 family)</fullName>
    </submittedName>
</protein>
<keyword evidence="1" id="KW-0378">Hydrolase</keyword>
<dbReference type="InterPro" id="IPR023198">
    <property type="entry name" value="PGP-like_dom2"/>
</dbReference>
<dbReference type="SFLD" id="SFLDG01135">
    <property type="entry name" value="C1.5.6:_HAD__Beta-PGM__Phospha"/>
    <property type="match status" value="1"/>
</dbReference>
<evidence type="ECO:0000313" key="2">
    <source>
        <dbReference type="Proteomes" id="UP001549146"/>
    </source>
</evidence>
<dbReference type="InterPro" id="IPR036412">
    <property type="entry name" value="HAD-like_sf"/>
</dbReference>
<accession>A0ABV2LV84</accession>
<dbReference type="PANTHER" id="PTHR18901">
    <property type="entry name" value="2-DEOXYGLUCOSE-6-PHOSPHATE PHOSPHATASE 2"/>
    <property type="match status" value="1"/>
</dbReference>
<organism evidence="1 2">
    <name type="scientific">Moheibacter stercoris</name>
    <dbReference type="NCBI Taxonomy" id="1628251"/>
    <lineage>
        <taxon>Bacteria</taxon>
        <taxon>Pseudomonadati</taxon>
        <taxon>Bacteroidota</taxon>
        <taxon>Flavobacteriia</taxon>
        <taxon>Flavobacteriales</taxon>
        <taxon>Weeksellaceae</taxon>
        <taxon>Moheibacter</taxon>
    </lineage>
</organism>
<dbReference type="InterPro" id="IPR023214">
    <property type="entry name" value="HAD_sf"/>
</dbReference>
<dbReference type="NCBIfam" id="TIGR01509">
    <property type="entry name" value="HAD-SF-IA-v3"/>
    <property type="match status" value="1"/>
</dbReference>
<dbReference type="RefSeq" id="WP_354509724.1">
    <property type="nucleotide sequence ID" value="NZ_JBEPMO010000013.1"/>
</dbReference>
<sequence>MPLKAVLFDMDGVIVDTEPLHRKAYFQMFESFGADVSAEFYASFAGAATKKVCQTVMDSFGLKTTIEEMMNVKRQVFKELFFGDPDFDLIPGVRKLIEHYHENGIKLILASSASQVTIDMVFEKFELDSYFMGKISGADLKASKPHPEIFLLAAQMANEPNANCMVIEDSTNGILAAHRAEIFCAGYKSEHTHLQEYSLANIVVHDFEELRIEKLHSYFLTNS</sequence>
<dbReference type="PANTHER" id="PTHR18901:SF38">
    <property type="entry name" value="PSEUDOURIDINE-5'-PHOSPHATASE"/>
    <property type="match status" value="1"/>
</dbReference>
<dbReference type="NCBIfam" id="TIGR01549">
    <property type="entry name" value="HAD-SF-IA-v1"/>
    <property type="match status" value="1"/>
</dbReference>
<dbReference type="SFLD" id="SFLDS00003">
    <property type="entry name" value="Haloacid_Dehalogenase"/>
    <property type="match status" value="1"/>
</dbReference>
<dbReference type="GO" id="GO:0016787">
    <property type="term" value="F:hydrolase activity"/>
    <property type="evidence" value="ECO:0007669"/>
    <property type="project" value="UniProtKB-KW"/>
</dbReference>
<dbReference type="SUPFAM" id="SSF56784">
    <property type="entry name" value="HAD-like"/>
    <property type="match status" value="1"/>
</dbReference>
<dbReference type="EMBL" id="JBEPMO010000013">
    <property type="protein sequence ID" value="MET3732471.1"/>
    <property type="molecule type" value="Genomic_DNA"/>
</dbReference>
<comment type="caution">
    <text evidence="1">The sequence shown here is derived from an EMBL/GenBank/DDBJ whole genome shotgun (WGS) entry which is preliminary data.</text>
</comment>
<dbReference type="Proteomes" id="UP001549146">
    <property type="component" value="Unassembled WGS sequence"/>
</dbReference>